<dbReference type="Proteomes" id="UP000250918">
    <property type="component" value="Unassembled WGS sequence"/>
</dbReference>
<dbReference type="PANTHER" id="PTHR43464:SF19">
    <property type="entry name" value="UBIQUINONE BIOSYNTHESIS O-METHYLTRANSFERASE, MITOCHONDRIAL"/>
    <property type="match status" value="1"/>
</dbReference>
<comment type="caution">
    <text evidence="5">The sequence shown here is derived from an EMBL/GenBank/DDBJ whole genome shotgun (WGS) entry which is preliminary data.</text>
</comment>
<evidence type="ECO:0000313" key="5">
    <source>
        <dbReference type="EMBL" id="PWB71595.1"/>
    </source>
</evidence>
<evidence type="ECO:0000256" key="3">
    <source>
        <dbReference type="ARBA" id="ARBA00022691"/>
    </source>
</evidence>
<reference evidence="5 6" key="1">
    <citation type="journal article" date="2018" name="ISME J.">
        <title>A methanotrophic archaeon couples anaerobic oxidation of methane to Fe(III) reduction.</title>
        <authorList>
            <person name="Cai C."/>
            <person name="Leu A.O."/>
            <person name="Xie G.J."/>
            <person name="Guo J."/>
            <person name="Feng Y."/>
            <person name="Zhao J.X."/>
            <person name="Tyson G.W."/>
            <person name="Yuan Z."/>
            <person name="Hu S."/>
        </authorList>
    </citation>
    <scope>NUCLEOTIDE SEQUENCE [LARGE SCALE GENOMIC DNA]</scope>
    <source>
        <strain evidence="5">FeB_12</strain>
    </source>
</reference>
<sequence length="205" mass="23308">MDHIYRDIPLPNIPWNVEQPPPLLVEAVESGKIKPCRAVDLGCGAGNYAVWLAGRGFDVTGIDISAKAIEHARKLATVKGVACRFVVLDLLGDLSNYRERFDFAYDWELLHHIFPEDRERYLRNVHRLLRPDGAYFSICFSETDPSFGGRNKYRKTNIGTTLYFSSEAELRELFEKCFTVSDLRTVEIPGKHGSHLVIAAWLKPL</sequence>
<protein>
    <submittedName>
        <fullName evidence="5">Class I SAM-dependent methyltransferase</fullName>
    </submittedName>
</protein>
<evidence type="ECO:0000256" key="2">
    <source>
        <dbReference type="ARBA" id="ARBA00022679"/>
    </source>
</evidence>
<accession>A0A855X0U5</accession>
<dbReference type="SUPFAM" id="SSF53335">
    <property type="entry name" value="S-adenosyl-L-methionine-dependent methyltransferases"/>
    <property type="match status" value="1"/>
</dbReference>
<feature type="domain" description="Methyltransferase" evidence="4">
    <location>
        <begin position="39"/>
        <end position="133"/>
    </location>
</feature>
<dbReference type="PANTHER" id="PTHR43464">
    <property type="entry name" value="METHYLTRANSFERASE"/>
    <property type="match status" value="1"/>
</dbReference>
<dbReference type="Pfam" id="PF13649">
    <property type="entry name" value="Methyltransf_25"/>
    <property type="match status" value="1"/>
</dbReference>
<gene>
    <name evidence="5" type="ORF">C3F09_07600</name>
</gene>
<dbReference type="InterPro" id="IPR029063">
    <property type="entry name" value="SAM-dependent_MTases_sf"/>
</dbReference>
<dbReference type="InterPro" id="IPR041698">
    <property type="entry name" value="Methyltransf_25"/>
</dbReference>
<dbReference type="EMBL" id="PQAP01000109">
    <property type="protein sequence ID" value="PWB71595.1"/>
    <property type="molecule type" value="Genomic_DNA"/>
</dbReference>
<dbReference type="AlphaFoldDB" id="A0A855X0U5"/>
<keyword evidence="2 5" id="KW-0808">Transferase</keyword>
<dbReference type="CDD" id="cd02440">
    <property type="entry name" value="AdoMet_MTases"/>
    <property type="match status" value="1"/>
</dbReference>
<organism evidence="5 6">
    <name type="scientific">candidate division GN15 bacterium</name>
    <dbReference type="NCBI Taxonomy" id="2072418"/>
    <lineage>
        <taxon>Bacteria</taxon>
        <taxon>candidate division GN15</taxon>
    </lineage>
</organism>
<keyword evidence="3" id="KW-0949">S-adenosyl-L-methionine</keyword>
<proteinExistence type="predicted"/>
<dbReference type="GO" id="GO:0032259">
    <property type="term" value="P:methylation"/>
    <property type="evidence" value="ECO:0007669"/>
    <property type="project" value="UniProtKB-KW"/>
</dbReference>
<evidence type="ECO:0000256" key="1">
    <source>
        <dbReference type="ARBA" id="ARBA00022603"/>
    </source>
</evidence>
<name>A0A855X0U5_9BACT</name>
<dbReference type="Gene3D" id="3.40.50.150">
    <property type="entry name" value="Vaccinia Virus protein VP39"/>
    <property type="match status" value="1"/>
</dbReference>
<keyword evidence="1 5" id="KW-0489">Methyltransferase</keyword>
<evidence type="ECO:0000259" key="4">
    <source>
        <dbReference type="Pfam" id="PF13649"/>
    </source>
</evidence>
<dbReference type="GO" id="GO:0008168">
    <property type="term" value="F:methyltransferase activity"/>
    <property type="evidence" value="ECO:0007669"/>
    <property type="project" value="UniProtKB-KW"/>
</dbReference>
<evidence type="ECO:0000313" key="6">
    <source>
        <dbReference type="Proteomes" id="UP000250918"/>
    </source>
</evidence>